<dbReference type="Pfam" id="PF03354">
    <property type="entry name" value="TerL_ATPase"/>
    <property type="match status" value="1"/>
</dbReference>
<evidence type="ECO:0000313" key="3">
    <source>
        <dbReference type="Proteomes" id="UP000314616"/>
    </source>
</evidence>
<protein>
    <recommendedName>
        <fullName evidence="1">Terminase large subunit-like ATPase domain-containing protein</fullName>
    </recommendedName>
</protein>
<dbReference type="InterPro" id="IPR046461">
    <property type="entry name" value="TerL_ATPase"/>
</dbReference>
<dbReference type="InterPro" id="IPR005021">
    <property type="entry name" value="Terminase_largesu-like"/>
</dbReference>
<dbReference type="PANTHER" id="PTHR41287:SF1">
    <property type="entry name" value="PROTEIN YMFN"/>
    <property type="match status" value="1"/>
</dbReference>
<dbReference type="EMBL" id="CP040915">
    <property type="protein sequence ID" value="QDC24789.1"/>
    <property type="molecule type" value="Genomic_DNA"/>
</dbReference>
<dbReference type="PANTHER" id="PTHR41287">
    <property type="match status" value="1"/>
</dbReference>
<dbReference type="InterPro" id="IPR027417">
    <property type="entry name" value="P-loop_NTPase"/>
</dbReference>
<evidence type="ECO:0000313" key="2">
    <source>
        <dbReference type="EMBL" id="QDC24789.1"/>
    </source>
</evidence>
<proteinExistence type="predicted"/>
<evidence type="ECO:0000259" key="1">
    <source>
        <dbReference type="Pfam" id="PF03354"/>
    </source>
</evidence>
<accession>A0A5B8C298</accession>
<sequence length="480" mass="52544">MVFAPALMTPPLSEDFTTDGDWLLRFADLAWCTPESPAGIELDAWQRELLRRMLETYPPGHERAGELRYRQVLVSLGRQNGKSVIGALLGLYGLLRAPGALVIGVASTAEQARIIYDRTMFVINQNPTLKRRFERLTDTRGIQAKDGSKYEIKAAKSAAVQGLPVSLGLFDELHIAREEVWQALVNGTGGRKDGIVVGITTAGDDESALLKGLYDLAKRAAGGEATLERFGAFIWEAPASRVPEDDGELLEFLKAANPALADGRLDAQNLISDIRAMPEPDVIRYRLNRFLDSSAASFLSQDQWVAAGRGDGETFPEGRPVFAVDRSPDWGFATVTANVKVDGVTHTEVVASLVNPTLERLLQVCTQLSVHSPSMFVMDGYALRDLGGELKRRGLQVRICTQGDVVNASSLFYSKVVRRELRHGNDGLLSVQIPRTVRRNVGEAFRISRKDSSVEIDAVLATALGVWAAEVETDVPVQIF</sequence>
<dbReference type="OrthoDB" id="4115830at2"/>
<dbReference type="Proteomes" id="UP000314616">
    <property type="component" value="Chromosome"/>
</dbReference>
<feature type="domain" description="Terminase large subunit-like ATPase" evidence="1">
    <location>
        <begin position="62"/>
        <end position="218"/>
    </location>
</feature>
<dbReference type="RefSeq" id="WP_139928483.1">
    <property type="nucleotide sequence ID" value="NZ_CP040915.1"/>
</dbReference>
<dbReference type="Gene3D" id="3.40.50.300">
    <property type="entry name" value="P-loop containing nucleotide triphosphate hydrolases"/>
    <property type="match status" value="1"/>
</dbReference>
<name>A0A5B8C298_9MICO</name>
<reference evidence="2 3" key="1">
    <citation type="submission" date="2019-05" db="EMBL/GenBank/DDBJ databases">
        <title>Georgenia *** sp. nov., and Georgenia *** sp. nov., isolated from the intestinal contents of plateau pika (Ochotona curzoniae) in the Qinghai-Tibet plateau of China.</title>
        <authorList>
            <person name="Tian Z."/>
        </authorList>
    </citation>
    <scope>NUCLEOTIDE SEQUENCE [LARGE SCALE GENOMIC DNA]</scope>
    <source>
        <strain evidence="2 3">Z443</strain>
    </source>
</reference>
<gene>
    <name evidence="2" type="ORF">FE374_09345</name>
</gene>
<dbReference type="AlphaFoldDB" id="A0A5B8C298"/>
<organism evidence="2 3">
    <name type="scientific">Georgenia yuyongxinii</name>
    <dbReference type="NCBI Taxonomy" id="2589797"/>
    <lineage>
        <taxon>Bacteria</taxon>
        <taxon>Bacillati</taxon>
        <taxon>Actinomycetota</taxon>
        <taxon>Actinomycetes</taxon>
        <taxon>Micrococcales</taxon>
        <taxon>Bogoriellaceae</taxon>
        <taxon>Georgenia</taxon>
    </lineage>
</organism>
<dbReference type="KEGG" id="gyu:FE374_09345"/>